<evidence type="ECO:0000256" key="3">
    <source>
        <dbReference type="ARBA" id="ARBA00022692"/>
    </source>
</evidence>
<evidence type="ECO:0000256" key="5">
    <source>
        <dbReference type="ARBA" id="ARBA00022989"/>
    </source>
</evidence>
<dbReference type="Proteomes" id="UP001208570">
    <property type="component" value="Unassembled WGS sequence"/>
</dbReference>
<feature type="compositionally biased region" description="Basic and acidic residues" evidence="7">
    <location>
        <begin position="73"/>
        <end position="85"/>
    </location>
</feature>
<dbReference type="GO" id="GO:0098554">
    <property type="term" value="C:cytoplasmic side of endoplasmic reticulum membrane"/>
    <property type="evidence" value="ECO:0007669"/>
    <property type="project" value="TreeGrafter"/>
</dbReference>
<keyword evidence="10" id="KW-1185">Reference proteome</keyword>
<evidence type="ECO:0000313" key="10">
    <source>
        <dbReference type="Proteomes" id="UP001208570"/>
    </source>
</evidence>
<keyword evidence="4" id="KW-0378">Hydrolase</keyword>
<dbReference type="InterPro" id="IPR007369">
    <property type="entry name" value="Peptidase_A22B_SPP"/>
</dbReference>
<keyword evidence="5 8" id="KW-1133">Transmembrane helix</keyword>
<feature type="transmembrane region" description="Helical" evidence="8">
    <location>
        <begin position="139"/>
        <end position="159"/>
    </location>
</feature>
<gene>
    <name evidence="9" type="ORF">LSH36_3g13029</name>
</gene>
<dbReference type="Pfam" id="PF04258">
    <property type="entry name" value="Peptidase_A22B"/>
    <property type="match status" value="2"/>
</dbReference>
<evidence type="ECO:0000256" key="4">
    <source>
        <dbReference type="ARBA" id="ARBA00022801"/>
    </source>
</evidence>
<feature type="transmembrane region" description="Helical" evidence="8">
    <location>
        <begin position="166"/>
        <end position="189"/>
    </location>
</feature>
<reference evidence="9" key="1">
    <citation type="journal article" date="2023" name="Mol. Biol. Evol.">
        <title>Third-Generation Sequencing Reveals the Adaptive Role of the Epigenome in Three Deep-Sea Polychaetes.</title>
        <authorList>
            <person name="Perez M."/>
            <person name="Aroh O."/>
            <person name="Sun Y."/>
            <person name="Lan Y."/>
            <person name="Juniper S.K."/>
            <person name="Young C.R."/>
            <person name="Angers B."/>
            <person name="Qian P.Y."/>
        </authorList>
    </citation>
    <scope>NUCLEOTIDE SEQUENCE</scope>
    <source>
        <strain evidence="9">P08H-3</strain>
    </source>
</reference>
<evidence type="ECO:0000256" key="1">
    <source>
        <dbReference type="ARBA" id="ARBA00004127"/>
    </source>
</evidence>
<dbReference type="PANTHER" id="PTHR12174:SF22">
    <property type="entry name" value="SIGNAL PEPTIDE PEPTIDASE-LIKE 3"/>
    <property type="match status" value="1"/>
</dbReference>
<evidence type="ECO:0000313" key="9">
    <source>
        <dbReference type="EMBL" id="KAK2170328.1"/>
    </source>
</evidence>
<keyword evidence="3 8" id="KW-0812">Transmembrane</keyword>
<sequence length="359" mass="39699">MSMDYLNVEESIQAVLEDNEDANPILYEKVNPDVGSSAYIVAYSMVDSSRVSTYVISILLIVYGSFRSLNMEQESREKDREKEKQNSAASFTSPGSPQQAADSESGMQTIDTCQAMFLPIGASISLLVMFLFFDSLQMVFAVCTATLGMGLCVAFIALVRLPSLKVSTLLLVGLLIYDVFWVFFSSYIFSTNVMVKVATRPAENPVGVFAKKLHLTGLVREAPKLSLPGKLVFPSMHNAGHFSMLGLGDIVMPGLLLCFVLRYDAHKKTQINSAETGLPPPSAYVQRVTYFHCSLIGYFLGLLTATVSSEVFKAAQPALLYLVPFTLLPLLTMAYLKGDLRRMWHEPFRVAQISKFQEV</sequence>
<dbReference type="InterPro" id="IPR006639">
    <property type="entry name" value="Preselin/SPP"/>
</dbReference>
<feature type="transmembrane region" description="Helical" evidence="8">
    <location>
        <begin position="242"/>
        <end position="263"/>
    </location>
</feature>
<feature type="transmembrane region" description="Helical" evidence="8">
    <location>
        <begin position="284"/>
        <end position="306"/>
    </location>
</feature>
<evidence type="ECO:0000256" key="7">
    <source>
        <dbReference type="SAM" id="MobiDB-lite"/>
    </source>
</evidence>
<evidence type="ECO:0008006" key="11">
    <source>
        <dbReference type="Google" id="ProtNLM"/>
    </source>
</evidence>
<feature type="transmembrane region" description="Helical" evidence="8">
    <location>
        <begin position="318"/>
        <end position="336"/>
    </location>
</feature>
<feature type="transmembrane region" description="Helical" evidence="8">
    <location>
        <begin position="51"/>
        <end position="70"/>
    </location>
</feature>
<dbReference type="SMART" id="SM00730">
    <property type="entry name" value="PSN"/>
    <property type="match status" value="1"/>
</dbReference>
<comment type="caution">
    <text evidence="9">The sequence shown here is derived from an EMBL/GenBank/DDBJ whole genome shotgun (WGS) entry which is preliminary data.</text>
</comment>
<proteinExistence type="inferred from homology"/>
<feature type="region of interest" description="Disordered" evidence="7">
    <location>
        <begin position="73"/>
        <end position="104"/>
    </location>
</feature>
<name>A0AAD9KEV2_9ANNE</name>
<organism evidence="9 10">
    <name type="scientific">Paralvinella palmiformis</name>
    <dbReference type="NCBI Taxonomy" id="53620"/>
    <lineage>
        <taxon>Eukaryota</taxon>
        <taxon>Metazoa</taxon>
        <taxon>Spiralia</taxon>
        <taxon>Lophotrochozoa</taxon>
        <taxon>Annelida</taxon>
        <taxon>Polychaeta</taxon>
        <taxon>Sedentaria</taxon>
        <taxon>Canalipalpata</taxon>
        <taxon>Terebellida</taxon>
        <taxon>Terebelliformia</taxon>
        <taxon>Alvinellidae</taxon>
        <taxon>Paralvinella</taxon>
    </lineage>
</organism>
<dbReference type="GO" id="GO:0030660">
    <property type="term" value="C:Golgi-associated vesicle membrane"/>
    <property type="evidence" value="ECO:0007669"/>
    <property type="project" value="TreeGrafter"/>
</dbReference>
<dbReference type="GO" id="GO:0098553">
    <property type="term" value="C:lumenal side of endoplasmic reticulum membrane"/>
    <property type="evidence" value="ECO:0007669"/>
    <property type="project" value="TreeGrafter"/>
</dbReference>
<comment type="similarity">
    <text evidence="2">Belongs to the peptidase A22B family.</text>
</comment>
<accession>A0AAD9KEV2</accession>
<comment type="subcellular location">
    <subcellularLocation>
        <location evidence="1">Endomembrane system</location>
        <topology evidence="1">Multi-pass membrane protein</topology>
    </subcellularLocation>
</comment>
<evidence type="ECO:0000256" key="8">
    <source>
        <dbReference type="SAM" id="Phobius"/>
    </source>
</evidence>
<keyword evidence="6 8" id="KW-0472">Membrane</keyword>
<dbReference type="GO" id="GO:0033619">
    <property type="term" value="P:membrane protein proteolysis"/>
    <property type="evidence" value="ECO:0007669"/>
    <property type="project" value="TreeGrafter"/>
</dbReference>
<feature type="transmembrane region" description="Helical" evidence="8">
    <location>
        <begin position="115"/>
        <end position="133"/>
    </location>
</feature>
<protein>
    <recommendedName>
        <fullName evidence="11">Signal peptide peptidase-like 3</fullName>
    </recommendedName>
</protein>
<evidence type="ECO:0000256" key="2">
    <source>
        <dbReference type="ARBA" id="ARBA00006859"/>
    </source>
</evidence>
<dbReference type="EMBL" id="JAODUP010000003">
    <property type="protein sequence ID" value="KAK2170328.1"/>
    <property type="molecule type" value="Genomic_DNA"/>
</dbReference>
<dbReference type="PANTHER" id="PTHR12174">
    <property type="entry name" value="SIGNAL PEPTIDE PEPTIDASE"/>
    <property type="match status" value="1"/>
</dbReference>
<feature type="compositionally biased region" description="Polar residues" evidence="7">
    <location>
        <begin position="86"/>
        <end position="104"/>
    </location>
</feature>
<dbReference type="GO" id="GO:0006465">
    <property type="term" value="P:signal peptide processing"/>
    <property type="evidence" value="ECO:0007669"/>
    <property type="project" value="TreeGrafter"/>
</dbReference>
<evidence type="ECO:0000256" key="6">
    <source>
        <dbReference type="ARBA" id="ARBA00023136"/>
    </source>
</evidence>
<dbReference type="AlphaFoldDB" id="A0AAD9KEV2"/>
<dbReference type="GO" id="GO:0042500">
    <property type="term" value="F:aspartic endopeptidase activity, intramembrane cleaving"/>
    <property type="evidence" value="ECO:0007669"/>
    <property type="project" value="InterPro"/>
</dbReference>